<feature type="transmembrane region" description="Helical" evidence="6">
    <location>
        <begin position="53"/>
        <end position="72"/>
    </location>
</feature>
<evidence type="ECO:0000256" key="5">
    <source>
        <dbReference type="ARBA" id="ARBA00023136"/>
    </source>
</evidence>
<evidence type="ECO:0000313" key="7">
    <source>
        <dbReference type="EMBL" id="THF67548.1"/>
    </source>
</evidence>
<organism evidence="7 8">
    <name type="scientific">Pseudothauera nasutitermitis</name>
    <dbReference type="NCBI Taxonomy" id="2565930"/>
    <lineage>
        <taxon>Bacteria</taxon>
        <taxon>Pseudomonadati</taxon>
        <taxon>Pseudomonadota</taxon>
        <taxon>Betaproteobacteria</taxon>
        <taxon>Rhodocyclales</taxon>
        <taxon>Zoogloeaceae</taxon>
        <taxon>Pseudothauera</taxon>
    </lineage>
</organism>
<comment type="caution">
    <text evidence="7">The sequence shown here is derived from an EMBL/GenBank/DDBJ whole genome shotgun (WGS) entry which is preliminary data.</text>
</comment>
<dbReference type="EMBL" id="SSOC01000001">
    <property type="protein sequence ID" value="THF67548.1"/>
    <property type="molecule type" value="Genomic_DNA"/>
</dbReference>
<evidence type="ECO:0000256" key="3">
    <source>
        <dbReference type="ARBA" id="ARBA00022692"/>
    </source>
</evidence>
<evidence type="ECO:0000313" key="8">
    <source>
        <dbReference type="Proteomes" id="UP000308430"/>
    </source>
</evidence>
<evidence type="ECO:0000256" key="4">
    <source>
        <dbReference type="ARBA" id="ARBA00022989"/>
    </source>
</evidence>
<evidence type="ECO:0000256" key="2">
    <source>
        <dbReference type="ARBA" id="ARBA00008564"/>
    </source>
</evidence>
<accession>A0A4S4B4B6</accession>
<dbReference type="GO" id="GO:0005886">
    <property type="term" value="C:plasma membrane"/>
    <property type="evidence" value="ECO:0007669"/>
    <property type="project" value="UniProtKB-ARBA"/>
</dbReference>
<dbReference type="OrthoDB" id="9180157at2"/>
<evidence type="ECO:0008006" key="9">
    <source>
        <dbReference type="Google" id="ProtNLM"/>
    </source>
</evidence>
<keyword evidence="4 6" id="KW-1133">Transmembrane helix</keyword>
<name>A0A4S4B4B6_9RHOO</name>
<evidence type="ECO:0000256" key="6">
    <source>
        <dbReference type="SAM" id="Phobius"/>
    </source>
</evidence>
<proteinExistence type="inferred from homology"/>
<comment type="subcellular location">
    <subcellularLocation>
        <location evidence="1">Membrane</location>
        <topology evidence="1">Multi-pass membrane protein</topology>
    </subcellularLocation>
</comment>
<dbReference type="Pfam" id="PF02361">
    <property type="entry name" value="CbiQ"/>
    <property type="match status" value="1"/>
</dbReference>
<gene>
    <name evidence="7" type="ORF">E6C76_00225</name>
</gene>
<sequence length="197" mass="21780">MHAGVLIFAWMFGVGLLQFLPPRSLAFAVAVLLVLALLLAPVRVQRLVRRVRVLLIAIVVLFAGFTPGEAFFPAWPAWSPSREGVRQALEHAGRLLAVVCCVAILLEKLPTERLIGGLYALSRPLAWAGLSAERVAVRMLLVLRYVDAPGGRGWRDWLADEPATGPEEVLLLRRERFRAWDVVLLAGLIAVSCWMVK</sequence>
<dbReference type="Proteomes" id="UP000308430">
    <property type="component" value="Unassembled WGS sequence"/>
</dbReference>
<protein>
    <recommendedName>
        <fullName evidence="9">Cobalt transport protein</fullName>
    </recommendedName>
</protein>
<feature type="transmembrane region" description="Helical" evidence="6">
    <location>
        <begin position="179"/>
        <end position="196"/>
    </location>
</feature>
<evidence type="ECO:0000256" key="1">
    <source>
        <dbReference type="ARBA" id="ARBA00004141"/>
    </source>
</evidence>
<keyword evidence="3 6" id="KW-0812">Transmembrane</keyword>
<reference evidence="7 8" key="1">
    <citation type="submission" date="2019-04" db="EMBL/GenBank/DDBJ databases">
        <title>Azoarcus nasutitermitis sp. nov. isolated from termite nest.</title>
        <authorList>
            <person name="Lin S.-Y."/>
            <person name="Hameed A."/>
            <person name="Hsu Y.-H."/>
            <person name="Young C.-C."/>
        </authorList>
    </citation>
    <scope>NUCLEOTIDE SEQUENCE [LARGE SCALE GENOMIC DNA]</scope>
    <source>
        <strain evidence="7 8">CC-YHH838</strain>
    </source>
</reference>
<comment type="similarity">
    <text evidence="2">Belongs to the CbiQ family.</text>
</comment>
<keyword evidence="8" id="KW-1185">Reference proteome</keyword>
<feature type="transmembrane region" description="Helical" evidence="6">
    <location>
        <begin position="20"/>
        <end position="41"/>
    </location>
</feature>
<keyword evidence="5 6" id="KW-0472">Membrane</keyword>
<dbReference type="AlphaFoldDB" id="A0A4S4B4B6"/>
<dbReference type="InterPro" id="IPR003339">
    <property type="entry name" value="ABC/ECF_trnsptr_transmembrane"/>
</dbReference>